<dbReference type="InterPro" id="IPR011009">
    <property type="entry name" value="Kinase-like_dom_sf"/>
</dbReference>
<dbReference type="SMART" id="SM00220">
    <property type="entry name" value="S_TKc"/>
    <property type="match status" value="1"/>
</dbReference>
<dbReference type="EMBL" id="JBBNOP010000006">
    <property type="protein sequence ID" value="MEQ3362958.1"/>
    <property type="molecule type" value="Genomic_DNA"/>
</dbReference>
<dbReference type="InterPro" id="IPR050154">
    <property type="entry name" value="UbiB_kinase"/>
</dbReference>
<comment type="similarity">
    <text evidence="1">Belongs to the protein kinase superfamily. ADCK protein kinase family.</text>
</comment>
<feature type="transmembrane region" description="Helical" evidence="2">
    <location>
        <begin position="514"/>
        <end position="534"/>
    </location>
</feature>
<name>A0ABV1JDW5_9ACTN</name>
<dbReference type="InterPro" id="IPR004147">
    <property type="entry name" value="ABC1_dom"/>
</dbReference>
<evidence type="ECO:0000313" key="5">
    <source>
        <dbReference type="Proteomes" id="UP001487305"/>
    </source>
</evidence>
<comment type="caution">
    <text evidence="4">The sequence shown here is derived from an EMBL/GenBank/DDBJ whole genome shotgun (WGS) entry which is preliminary data.</text>
</comment>
<keyword evidence="2" id="KW-1133">Transmembrane helix</keyword>
<feature type="domain" description="Protein kinase" evidence="3">
    <location>
        <begin position="111"/>
        <end position="393"/>
    </location>
</feature>
<dbReference type="SUPFAM" id="SSF56112">
    <property type="entry name" value="Protein kinase-like (PK-like)"/>
    <property type="match status" value="1"/>
</dbReference>
<proteinExistence type="inferred from homology"/>
<evidence type="ECO:0000313" key="4">
    <source>
        <dbReference type="EMBL" id="MEQ3362958.1"/>
    </source>
</evidence>
<keyword evidence="5" id="KW-1185">Reference proteome</keyword>
<dbReference type="InterPro" id="IPR000719">
    <property type="entry name" value="Prot_kinase_dom"/>
</dbReference>
<gene>
    <name evidence="4" type="ORF">AAA083_08210</name>
</gene>
<evidence type="ECO:0000259" key="3">
    <source>
        <dbReference type="SMART" id="SM00220"/>
    </source>
</evidence>
<organism evidence="4 5">
    <name type="scientific">Raoultibacter massiliensis</name>
    <dbReference type="NCBI Taxonomy" id="1852371"/>
    <lineage>
        <taxon>Bacteria</taxon>
        <taxon>Bacillati</taxon>
        <taxon>Actinomycetota</taxon>
        <taxon>Coriobacteriia</taxon>
        <taxon>Eggerthellales</taxon>
        <taxon>Eggerthellaceae</taxon>
        <taxon>Raoultibacter</taxon>
    </lineage>
</organism>
<sequence>MATFKEFLRVAEITVKDKTSGKRMKEIRQILAKHHAMSGLTPEKAVAILEDLGPTYVKIGQIASNRSDLLPKGYCDAFEKLRADVPPMPFDTVVECLETSFDASWQTVFSSIEEKPLGSASIAQVHKATLHDGTVVAVKVRRPGIAQEMAEDITLIKHLIALAEFSNMAPDNLMLTIDDLVSELERTTAEELDFTIELENLKRFHEEIKDQQGVTSPLPYPEYSTDRVLVMEYVTGTLLDNKKRLQDLGKNLPAIGERIAQSYVTQVIDDGFFHADPHPGNIMVNDDGIVWIDLGMTGTLTSSERAIVGKVFRGVALNDPYALKEALLSLAKADGPVDHGMLLEQMGGMLDTYASADLSDINIGMAFVDVIEILRTQNLSLPPSFTMLARGFLTLEGVLTDIAPSINVVDIVSVHVKKQMWTLSYLEGKAQELFTSTAASAEAMATLPSQLSRTLDMLDRGQLKVAMDMKLPHDVKGTLYQVASLLALALISAGLFVGSSIVCTTPMQPQIFDVPLLGALGYLGAFVLGVYVIVRAVAIRHQQVNDEKIK</sequence>
<dbReference type="Proteomes" id="UP001487305">
    <property type="component" value="Unassembled WGS sequence"/>
</dbReference>
<accession>A0ABV1JDW5</accession>
<feature type="transmembrane region" description="Helical" evidence="2">
    <location>
        <begin position="479"/>
        <end position="502"/>
    </location>
</feature>
<evidence type="ECO:0000256" key="1">
    <source>
        <dbReference type="ARBA" id="ARBA00009670"/>
    </source>
</evidence>
<keyword evidence="2" id="KW-0812">Transmembrane</keyword>
<dbReference type="PANTHER" id="PTHR10566:SF113">
    <property type="entry name" value="PROTEIN ACTIVITY OF BC1 COMPLEX KINASE 7, CHLOROPLASTIC"/>
    <property type="match status" value="1"/>
</dbReference>
<reference evidence="4 5" key="1">
    <citation type="submission" date="2024-04" db="EMBL/GenBank/DDBJ databases">
        <title>Human intestinal bacterial collection.</title>
        <authorList>
            <person name="Pauvert C."/>
            <person name="Hitch T.C.A."/>
            <person name="Clavel T."/>
        </authorList>
    </citation>
    <scope>NUCLEOTIDE SEQUENCE [LARGE SCALE GENOMIC DNA]</scope>
    <source>
        <strain evidence="4 5">CLA-KB-H42</strain>
    </source>
</reference>
<dbReference type="Pfam" id="PF03109">
    <property type="entry name" value="ABC1"/>
    <property type="match status" value="1"/>
</dbReference>
<evidence type="ECO:0000256" key="2">
    <source>
        <dbReference type="SAM" id="Phobius"/>
    </source>
</evidence>
<keyword evidence="2" id="KW-0472">Membrane</keyword>
<dbReference type="CDD" id="cd05121">
    <property type="entry name" value="ABC1_ADCK3-like"/>
    <property type="match status" value="1"/>
</dbReference>
<protein>
    <submittedName>
        <fullName evidence="4">AarF/UbiB family protein</fullName>
    </submittedName>
</protein>
<dbReference type="RefSeq" id="WP_349227431.1">
    <property type="nucleotide sequence ID" value="NZ_JBBNOP010000006.1"/>
</dbReference>
<dbReference type="PANTHER" id="PTHR10566">
    <property type="entry name" value="CHAPERONE-ACTIVITY OF BC1 COMPLEX CABC1 -RELATED"/>
    <property type="match status" value="1"/>
</dbReference>